<protein>
    <submittedName>
        <fullName evidence="1">Uncharacterized protein</fullName>
    </submittedName>
</protein>
<reference evidence="1" key="1">
    <citation type="submission" date="2023-08" db="EMBL/GenBank/DDBJ databases">
        <authorList>
            <person name="Chen Y."/>
            <person name="Shah S."/>
            <person name="Dougan E. K."/>
            <person name="Thang M."/>
            <person name="Chan C."/>
        </authorList>
    </citation>
    <scope>NUCLEOTIDE SEQUENCE</scope>
</reference>
<gene>
    <name evidence="1" type="ORF">EVOR1521_LOCUS27782</name>
</gene>
<proteinExistence type="predicted"/>
<evidence type="ECO:0000313" key="1">
    <source>
        <dbReference type="EMBL" id="CAJ1405620.1"/>
    </source>
</evidence>
<name>A0AA36NAX1_9DINO</name>
<dbReference type="Proteomes" id="UP001178507">
    <property type="component" value="Unassembled WGS sequence"/>
</dbReference>
<dbReference type="EMBL" id="CAUJNA010003594">
    <property type="protein sequence ID" value="CAJ1405620.1"/>
    <property type="molecule type" value="Genomic_DNA"/>
</dbReference>
<comment type="caution">
    <text evidence="1">The sequence shown here is derived from an EMBL/GenBank/DDBJ whole genome shotgun (WGS) entry which is preliminary data.</text>
</comment>
<accession>A0AA36NAX1</accession>
<organism evidence="1 2">
    <name type="scientific">Effrenium voratum</name>
    <dbReference type="NCBI Taxonomy" id="2562239"/>
    <lineage>
        <taxon>Eukaryota</taxon>
        <taxon>Sar</taxon>
        <taxon>Alveolata</taxon>
        <taxon>Dinophyceae</taxon>
        <taxon>Suessiales</taxon>
        <taxon>Symbiodiniaceae</taxon>
        <taxon>Effrenium</taxon>
    </lineage>
</organism>
<evidence type="ECO:0000313" key="2">
    <source>
        <dbReference type="Proteomes" id="UP001178507"/>
    </source>
</evidence>
<keyword evidence="2" id="KW-1185">Reference proteome</keyword>
<dbReference type="AlphaFoldDB" id="A0AA36NAX1"/>
<sequence>MEPVSLRDAAQQVARACHQELLQVLEADGDGIEAALQRAQGRLLRLSVLLGFGLEPAIEAQDWLETNEGEGPRLAQRAQLAQLEQKRHELCQELATRQPPTDVAAGLLQGMHLDGCLGVPAMVGDLIAGRDRRLSERQHAQAARRLRLGARAALAQSRASEAREELAVSSASDPGVVRLCAPGAFALRLQFDLSRWVVLGCSLDPQGVGGLMMLPEDALCQQLQAVADESEDQDKPAVLVTAAHAFCSHVWLRASLDEALHASSSLCEVSSASWDRRGVVSLRTFPEWDPTCGGICSAERFDPGSGCVLELHKRAGGGIRVAPSER</sequence>